<comment type="caution">
    <text evidence="1">The sequence shown here is derived from an EMBL/GenBank/DDBJ whole genome shotgun (WGS) entry which is preliminary data.</text>
</comment>
<keyword evidence="2" id="KW-1185">Reference proteome</keyword>
<dbReference type="Proteomes" id="UP000319257">
    <property type="component" value="Unassembled WGS sequence"/>
</dbReference>
<name>A0A507BPS8_9PEZI</name>
<reference evidence="1 2" key="1">
    <citation type="submission" date="2019-06" db="EMBL/GenBank/DDBJ databases">
        <title>Draft genome sequence of the filamentous fungus Phialemoniopsis curvata isolated from diesel fuel.</title>
        <authorList>
            <person name="Varaljay V.A."/>
            <person name="Lyon W.J."/>
            <person name="Crouch A.L."/>
            <person name="Drake C.E."/>
            <person name="Hollomon J.M."/>
            <person name="Nadeau L.J."/>
            <person name="Nunn H.S."/>
            <person name="Stevenson B.S."/>
            <person name="Bojanowski C.L."/>
            <person name="Crookes-Goodson W.J."/>
        </authorList>
    </citation>
    <scope>NUCLEOTIDE SEQUENCE [LARGE SCALE GENOMIC DNA]</scope>
    <source>
        <strain evidence="1 2">D216</strain>
    </source>
</reference>
<dbReference type="RefSeq" id="XP_031000539.1">
    <property type="nucleotide sequence ID" value="XM_031134244.1"/>
</dbReference>
<dbReference type="InterPro" id="IPR021833">
    <property type="entry name" value="DUF3425"/>
</dbReference>
<dbReference type="STRING" id="1093900.A0A507BPS8"/>
<dbReference type="Pfam" id="PF11905">
    <property type="entry name" value="DUF3425"/>
    <property type="match status" value="1"/>
</dbReference>
<dbReference type="InParanoid" id="A0A507BPS8"/>
<evidence type="ECO:0000313" key="1">
    <source>
        <dbReference type="EMBL" id="TPX18828.1"/>
    </source>
</evidence>
<dbReference type="EMBL" id="SKBQ01000108">
    <property type="protein sequence ID" value="TPX18828.1"/>
    <property type="molecule type" value="Genomic_DNA"/>
</dbReference>
<evidence type="ECO:0000313" key="2">
    <source>
        <dbReference type="Proteomes" id="UP000319257"/>
    </source>
</evidence>
<dbReference type="OrthoDB" id="2245989at2759"/>
<protein>
    <submittedName>
        <fullName evidence="1">Uncharacterized protein</fullName>
    </submittedName>
</protein>
<sequence length="282" mass="31777">MPQLTEVGAHAVVLGLITNNLQAKNLDDNWTGMADPASRRRRQIRLGTRAYRRRKALQATSKSATSEDTVPCWDEEQQAVIHLPASLFRGPSHGRRPILKLSSLPIRVRFPLSSDHLIVLIQLNVLRAYLTNGQLLDGLVPSAPHDCSNGSVHTVPLNGNVAVPPTLAPTRMQSKVMHERWVDSLPHPVWRDNFLRALGTFDEEELGRDLLGDLVDTVTLPDDERCGVVVWSPPWHYEGWELTEGFVRKWGWTIKGCPELLEATNKWRSSRGEERISLLEED</sequence>
<dbReference type="PANTHER" id="PTHR38116:SF1">
    <property type="entry name" value="BZIP DOMAIN-CONTAINING PROTEIN"/>
    <property type="match status" value="1"/>
</dbReference>
<gene>
    <name evidence="1" type="ORF">E0L32_011507</name>
</gene>
<dbReference type="AlphaFoldDB" id="A0A507BPS8"/>
<accession>A0A507BPS8</accession>
<dbReference type="GeneID" id="41978954"/>
<dbReference type="PANTHER" id="PTHR38116">
    <property type="entry name" value="CHROMOSOME 7, WHOLE GENOME SHOTGUN SEQUENCE"/>
    <property type="match status" value="1"/>
</dbReference>
<organism evidence="1 2">
    <name type="scientific">Thyridium curvatum</name>
    <dbReference type="NCBI Taxonomy" id="1093900"/>
    <lineage>
        <taxon>Eukaryota</taxon>
        <taxon>Fungi</taxon>
        <taxon>Dikarya</taxon>
        <taxon>Ascomycota</taxon>
        <taxon>Pezizomycotina</taxon>
        <taxon>Sordariomycetes</taxon>
        <taxon>Sordariomycetidae</taxon>
        <taxon>Thyridiales</taxon>
        <taxon>Thyridiaceae</taxon>
        <taxon>Thyridium</taxon>
    </lineage>
</organism>
<proteinExistence type="predicted"/>